<comment type="caution">
    <text evidence="1">The sequence shown here is derived from an EMBL/GenBank/DDBJ whole genome shotgun (WGS) entry which is preliminary data.</text>
</comment>
<dbReference type="Gene3D" id="3.40.50.1460">
    <property type="match status" value="1"/>
</dbReference>
<sequence>MMAQDDYAILVGISHYPDPGFPPLQGPSRDVRRFCDWLIDPAGGDVDPGHITTIVSPNPPPAVSPDQAPPQFTDFQVAFQNLITGGKNRIEYHRDSRLYLYFSGHGFCEIRNQMPQAAIYAANASRLFNWNIAGTLYALWAREAAVFGEIVLVMDCCRDAEATRMLMNPPLPAINNPGAAQKVKLFCIYAAPKGGKAQERPIPELNGEVHSLLTHVLLNAFRHAPPDPNGRVTGHALKNYIEDLWPRACGNIPADPPEVYIPPTGDIVFFTRPPERLAQNLVLHAWNAGETVEIYDGGNRLLVTLTPDATSGIVAAADLVWADGTHESLPVADARIRVSLPAGLYRARRRREGQWREQLFQAGGDDVGL</sequence>
<dbReference type="RefSeq" id="WP_020875021.1">
    <property type="nucleotide sequence ID" value="NZ_ATHJ01000061.1"/>
</dbReference>
<accession>S7VEP2</accession>
<keyword evidence="2" id="KW-1185">Reference proteome</keyword>
<evidence type="ECO:0000313" key="2">
    <source>
        <dbReference type="Proteomes" id="UP000014977"/>
    </source>
</evidence>
<evidence type="ECO:0000313" key="1">
    <source>
        <dbReference type="EMBL" id="EPR42923.1"/>
    </source>
</evidence>
<dbReference type="AlphaFoldDB" id="S7VEP2"/>
<reference evidence="1 2" key="1">
    <citation type="journal article" date="2013" name="Genome Announc.">
        <title>Draft genome sequences for three mercury-methylating, sulfate-reducing bacteria.</title>
        <authorList>
            <person name="Brown S.D."/>
            <person name="Hurt R.A.Jr."/>
            <person name="Gilmour C.C."/>
            <person name="Elias D.A."/>
        </authorList>
    </citation>
    <scope>NUCLEOTIDE SEQUENCE [LARGE SCALE GENOMIC DNA]</scope>
    <source>
        <strain evidence="1 2">DSM 2059</strain>
    </source>
</reference>
<gene>
    <name evidence="1" type="ORF">dsmv_0004</name>
</gene>
<dbReference type="EMBL" id="ATHJ01000061">
    <property type="protein sequence ID" value="EPR42923.1"/>
    <property type="molecule type" value="Genomic_DNA"/>
</dbReference>
<evidence type="ECO:0008006" key="3">
    <source>
        <dbReference type="Google" id="ProtNLM"/>
    </source>
</evidence>
<dbReference type="PATRIC" id="fig|1121405.3.peg.795"/>
<organism evidence="1 2">
    <name type="scientific">Desulfococcus multivorans DSM 2059</name>
    <dbReference type="NCBI Taxonomy" id="1121405"/>
    <lineage>
        <taxon>Bacteria</taxon>
        <taxon>Pseudomonadati</taxon>
        <taxon>Thermodesulfobacteriota</taxon>
        <taxon>Desulfobacteria</taxon>
        <taxon>Desulfobacterales</taxon>
        <taxon>Desulfococcaceae</taxon>
        <taxon>Desulfococcus</taxon>
    </lineage>
</organism>
<name>S7VEP2_DESML</name>
<protein>
    <recommendedName>
        <fullName evidence="3">Peptidase C14 caspase catalytic subunit p20</fullName>
    </recommendedName>
</protein>
<dbReference type="STRING" id="897.B2D07_10065"/>
<dbReference type="eggNOG" id="COG4249">
    <property type="taxonomic scope" value="Bacteria"/>
</dbReference>
<dbReference type="OrthoDB" id="9759662at2"/>
<dbReference type="Proteomes" id="UP000014977">
    <property type="component" value="Unassembled WGS sequence"/>
</dbReference>
<proteinExistence type="predicted"/>